<dbReference type="InterPro" id="IPR023753">
    <property type="entry name" value="FAD/NAD-binding_dom"/>
</dbReference>
<accession>A0A328C9R5</accession>
<dbReference type="EMBL" id="QHKO01000001">
    <property type="protein sequence ID" value="RAL25377.1"/>
    <property type="molecule type" value="Genomic_DNA"/>
</dbReference>
<reference evidence="4 5" key="1">
    <citation type="submission" date="2018-05" db="EMBL/GenBank/DDBJ databases">
        <title>Lujinxingia marina gen. nov. sp. nov., a new facultative anaerobic member of the class Deltaproteobacteria, and proposal of Lujinxingaceae fam. nov.</title>
        <authorList>
            <person name="Li C.-M."/>
        </authorList>
    </citation>
    <scope>NUCLEOTIDE SEQUENCE [LARGE SCALE GENOMIC DNA]</scope>
    <source>
        <strain evidence="4 5">B210</strain>
    </source>
</reference>
<dbReference type="PRINTS" id="PR00368">
    <property type="entry name" value="FADPNR"/>
</dbReference>
<evidence type="ECO:0000313" key="4">
    <source>
        <dbReference type="EMBL" id="RAL25377.1"/>
    </source>
</evidence>
<dbReference type="SUPFAM" id="SSF51905">
    <property type="entry name" value="FAD/NAD(P)-binding domain"/>
    <property type="match status" value="1"/>
</dbReference>
<dbReference type="AlphaFoldDB" id="A0A328C9R5"/>
<keyword evidence="5" id="KW-1185">Reference proteome</keyword>
<evidence type="ECO:0000256" key="2">
    <source>
        <dbReference type="ARBA" id="ARBA00023002"/>
    </source>
</evidence>
<dbReference type="InterPro" id="IPR036188">
    <property type="entry name" value="FAD/NAD-bd_sf"/>
</dbReference>
<proteinExistence type="predicted"/>
<dbReference type="PRINTS" id="PR00469">
    <property type="entry name" value="PNDRDTASEII"/>
</dbReference>
<evidence type="ECO:0000313" key="5">
    <source>
        <dbReference type="Proteomes" id="UP000249169"/>
    </source>
</evidence>
<comment type="caution">
    <text evidence="4">The sequence shown here is derived from an EMBL/GenBank/DDBJ whole genome shotgun (WGS) entry which is preliminary data.</text>
</comment>
<dbReference type="Pfam" id="PF07992">
    <property type="entry name" value="Pyr_redox_2"/>
    <property type="match status" value="1"/>
</dbReference>
<evidence type="ECO:0000259" key="3">
    <source>
        <dbReference type="Pfam" id="PF07992"/>
    </source>
</evidence>
<dbReference type="InterPro" id="IPR050097">
    <property type="entry name" value="Ferredoxin-NADP_redctase_2"/>
</dbReference>
<dbReference type="PANTHER" id="PTHR48105">
    <property type="entry name" value="THIOREDOXIN REDUCTASE 1-RELATED-RELATED"/>
    <property type="match status" value="1"/>
</dbReference>
<dbReference type="Proteomes" id="UP000249169">
    <property type="component" value="Unassembled WGS sequence"/>
</dbReference>
<keyword evidence="2" id="KW-0560">Oxidoreductase</keyword>
<dbReference type="Gene3D" id="3.50.50.60">
    <property type="entry name" value="FAD/NAD(P)-binding domain"/>
    <property type="match status" value="2"/>
</dbReference>
<organism evidence="4 5">
    <name type="scientific">Lujinxingia litoralis</name>
    <dbReference type="NCBI Taxonomy" id="2211119"/>
    <lineage>
        <taxon>Bacteria</taxon>
        <taxon>Deltaproteobacteria</taxon>
        <taxon>Bradymonadales</taxon>
        <taxon>Lujinxingiaceae</taxon>
        <taxon>Lujinxingia</taxon>
    </lineage>
</organism>
<feature type="domain" description="FAD/NAD(P)-binding" evidence="3">
    <location>
        <begin position="9"/>
        <end position="284"/>
    </location>
</feature>
<protein>
    <recommendedName>
        <fullName evidence="3">FAD/NAD(P)-binding domain-containing protein</fullName>
    </recommendedName>
</protein>
<name>A0A328C9R5_9DELT</name>
<sequence length="300" mass="32482">MMQGPEVLDVLIVGGGPASLSAALYLGRARRRALVVDAGSPRHAPSAGVHNFLTREGVTPAGFRELAWADLQEFPTLSRVEARVTALAFENDLWQARTAQGHELRARALLLAMGTVEIPPEIPGYAERWAKSVHHCPFCHGWEVRDMPVATVGHGEFARHMAPMLQNWSDDVMLLTHGEPLDAETRQVLEARGIAHHTSPIVALEGPGSALHTIVLQDGTRVARRALFMKPGQRPHDLIRELGLPLTGAFVEVDAMQRTALPLLWAAGDCTTGFQQVIEAAAQGARAAASIIMTLTFSTD</sequence>
<dbReference type="GO" id="GO:0016491">
    <property type="term" value="F:oxidoreductase activity"/>
    <property type="evidence" value="ECO:0007669"/>
    <property type="project" value="UniProtKB-KW"/>
</dbReference>
<evidence type="ECO:0000256" key="1">
    <source>
        <dbReference type="ARBA" id="ARBA00022630"/>
    </source>
</evidence>
<gene>
    <name evidence="4" type="ORF">DL240_03980</name>
</gene>
<keyword evidence="1" id="KW-0285">Flavoprotein</keyword>